<comment type="subcellular location">
    <subcellularLocation>
        <location evidence="1">Endomembrane system</location>
        <topology evidence="1">Multi-pass membrane protein</topology>
    </subcellularLocation>
</comment>
<evidence type="ECO:0000256" key="2">
    <source>
        <dbReference type="ARBA" id="ARBA00022448"/>
    </source>
</evidence>
<keyword evidence="8" id="KW-1185">Reference proteome</keyword>
<dbReference type="OrthoDB" id="9768783at2"/>
<dbReference type="PANTHER" id="PTHR23519">
    <property type="entry name" value="AUTOPHAGY-RELATED PROTEIN 22"/>
    <property type="match status" value="1"/>
</dbReference>
<name>S9QNX6_9RHOB</name>
<dbReference type="AlphaFoldDB" id="S9QNX6"/>
<evidence type="ECO:0000256" key="4">
    <source>
        <dbReference type="ARBA" id="ARBA00022989"/>
    </source>
</evidence>
<dbReference type="PATRIC" id="fig|1123069.3.peg.2693"/>
<dbReference type="InterPro" id="IPR036259">
    <property type="entry name" value="MFS_trans_sf"/>
</dbReference>
<gene>
    <name evidence="7" type="ORF">ruthe_02718</name>
</gene>
<evidence type="ECO:0000256" key="5">
    <source>
        <dbReference type="ARBA" id="ARBA00023136"/>
    </source>
</evidence>
<dbReference type="Proteomes" id="UP000015346">
    <property type="component" value="Unassembled WGS sequence"/>
</dbReference>
<proteinExistence type="predicted"/>
<feature type="transmembrane region" description="Helical" evidence="6">
    <location>
        <begin position="389"/>
        <end position="411"/>
    </location>
</feature>
<feature type="transmembrane region" description="Helical" evidence="6">
    <location>
        <begin position="278"/>
        <end position="301"/>
    </location>
</feature>
<keyword evidence="3 6" id="KW-0812">Transmembrane</keyword>
<feature type="transmembrane region" description="Helical" evidence="6">
    <location>
        <begin position="313"/>
        <end position="330"/>
    </location>
</feature>
<feature type="transmembrane region" description="Helical" evidence="6">
    <location>
        <begin position="417"/>
        <end position="435"/>
    </location>
</feature>
<organism evidence="7 8">
    <name type="scientific">Rubellimicrobium thermophilum DSM 16684</name>
    <dbReference type="NCBI Taxonomy" id="1123069"/>
    <lineage>
        <taxon>Bacteria</taxon>
        <taxon>Pseudomonadati</taxon>
        <taxon>Pseudomonadota</taxon>
        <taxon>Alphaproteobacteria</taxon>
        <taxon>Rhodobacterales</taxon>
        <taxon>Roseobacteraceae</taxon>
        <taxon>Rubellimicrobium</taxon>
    </lineage>
</organism>
<evidence type="ECO:0000256" key="6">
    <source>
        <dbReference type="SAM" id="Phobius"/>
    </source>
</evidence>
<sequence>MAFDLAQQPYATLGLTFVFNPYFIETARGVFAAQGATAAEAGARAQTLWGTANTLAGIVIALSAPFLGAFADASGRRQRWIAAFSVPFVLCAWGLWFLRPDGTHLLAVLTLFWIGFVAGESALNLNNAQLPALAPPGRLGRISGGGAAMGYWGGVIALALALVFLVERPDGLTLAGLPPGFGLLDATAREGTRATGPFIALWFVLAAIPFFLWVRDPSPPPGRAPRPGAVLRSLGGTLRDVLRRPSLASFLLSSMLYRDGLGALYSFGAIYATLVLGWGITLVGAFGVTAAIAAAVITWAGGLADQRWGPKPVIVAACWALILVCTVVIGVSRESFYGWPLPPGSRLPDIAFFVCGGLIGGAGGAMYAASRTLMARHSEPERAGEAFGLFALTGRATAFLAPALIAAATAFTGSVQWGFFPVILLFLAALWLLGFTRPEGDRAP</sequence>
<comment type="caution">
    <text evidence="7">The sequence shown here is derived from an EMBL/GenBank/DDBJ whole genome shotgun (WGS) entry which is preliminary data.</text>
</comment>
<accession>S9QNX6</accession>
<dbReference type="Gene3D" id="1.20.1250.20">
    <property type="entry name" value="MFS general substrate transporter like domains"/>
    <property type="match status" value="2"/>
</dbReference>
<evidence type="ECO:0000313" key="7">
    <source>
        <dbReference type="EMBL" id="EPX83101.1"/>
    </source>
</evidence>
<feature type="transmembrane region" description="Helical" evidence="6">
    <location>
        <begin position="54"/>
        <end position="73"/>
    </location>
</feature>
<dbReference type="InterPro" id="IPR024671">
    <property type="entry name" value="Atg22-like"/>
</dbReference>
<protein>
    <submittedName>
        <fullName evidence="7">Permease of the major facilitator superfamily</fullName>
    </submittedName>
</protein>
<keyword evidence="5 6" id="KW-0472">Membrane</keyword>
<evidence type="ECO:0000313" key="8">
    <source>
        <dbReference type="Proteomes" id="UP000015346"/>
    </source>
</evidence>
<dbReference type="EMBL" id="AOLV01000033">
    <property type="protein sequence ID" value="EPX83101.1"/>
    <property type="molecule type" value="Genomic_DNA"/>
</dbReference>
<keyword evidence="4 6" id="KW-1133">Transmembrane helix</keyword>
<feature type="transmembrane region" description="Helical" evidence="6">
    <location>
        <begin position="194"/>
        <end position="214"/>
    </location>
</feature>
<reference evidence="7 8" key="1">
    <citation type="journal article" date="2013" name="Stand. Genomic Sci.">
        <title>Genome sequence of the reddish-pigmented Rubellimicrobium thermophilum type strain (DSM 16684(T)), a member of the Roseobacter clade.</title>
        <authorList>
            <person name="Fiebig A."/>
            <person name="Riedel T."/>
            <person name="Gronow S."/>
            <person name="Petersen J."/>
            <person name="Klenk H.P."/>
            <person name="Goker M."/>
        </authorList>
    </citation>
    <scope>NUCLEOTIDE SEQUENCE [LARGE SCALE GENOMIC DNA]</scope>
    <source>
        <strain evidence="7 8">DSM 16684</strain>
    </source>
</reference>
<feature type="transmembrane region" description="Helical" evidence="6">
    <location>
        <begin position="80"/>
        <end position="98"/>
    </location>
</feature>
<dbReference type="STRING" id="1123069.ruthe_02718"/>
<dbReference type="SUPFAM" id="SSF103473">
    <property type="entry name" value="MFS general substrate transporter"/>
    <property type="match status" value="1"/>
</dbReference>
<dbReference type="PANTHER" id="PTHR23519:SF1">
    <property type="entry name" value="AUTOPHAGY-RELATED PROTEIN 22"/>
    <property type="match status" value="1"/>
</dbReference>
<keyword evidence="2" id="KW-0813">Transport</keyword>
<feature type="transmembrane region" description="Helical" evidence="6">
    <location>
        <begin position="350"/>
        <end position="369"/>
    </location>
</feature>
<dbReference type="HOGENOM" id="CLU_017518_3_1_5"/>
<feature type="transmembrane region" description="Helical" evidence="6">
    <location>
        <begin position="104"/>
        <end position="125"/>
    </location>
</feature>
<dbReference type="GO" id="GO:0012505">
    <property type="term" value="C:endomembrane system"/>
    <property type="evidence" value="ECO:0007669"/>
    <property type="project" value="UniProtKB-SubCell"/>
</dbReference>
<dbReference type="InterPro" id="IPR050495">
    <property type="entry name" value="ATG22/LtaA_families"/>
</dbReference>
<feature type="transmembrane region" description="Helical" evidence="6">
    <location>
        <begin position="146"/>
        <end position="166"/>
    </location>
</feature>
<evidence type="ECO:0000256" key="3">
    <source>
        <dbReference type="ARBA" id="ARBA00022692"/>
    </source>
</evidence>
<evidence type="ECO:0000256" key="1">
    <source>
        <dbReference type="ARBA" id="ARBA00004127"/>
    </source>
</evidence>
<dbReference type="Pfam" id="PF11700">
    <property type="entry name" value="ATG22"/>
    <property type="match status" value="1"/>
</dbReference>